<feature type="non-terminal residue" evidence="2">
    <location>
        <position position="1"/>
    </location>
</feature>
<proteinExistence type="predicted"/>
<evidence type="ECO:0000256" key="1">
    <source>
        <dbReference type="SAM" id="MobiDB-lite"/>
    </source>
</evidence>
<sequence length="54" mass="6343">REVQVAPMMIMTDMMLQRRETDDEDDDDEFLDTQDFLSSSSFKSAESEFQKNTT</sequence>
<feature type="region of interest" description="Disordered" evidence="1">
    <location>
        <begin position="17"/>
        <end position="54"/>
    </location>
</feature>
<protein>
    <submittedName>
        <fullName evidence="2">Uncharacterized protein</fullName>
    </submittedName>
</protein>
<accession>A0A8T2WEB1</accession>
<dbReference type="AlphaFoldDB" id="A0A8T2WEB1"/>
<gene>
    <name evidence="2" type="ORF">H0E87_031590</name>
</gene>
<reference evidence="2" key="1">
    <citation type="journal article" date="2021" name="J. Hered.">
        <title>Genome Assembly of Salicaceae Populus deltoides (Eastern Cottonwood) I-69 Based on Nanopore Sequencing and Hi-C Technologies.</title>
        <authorList>
            <person name="Bai S."/>
            <person name="Wu H."/>
            <person name="Zhang J."/>
            <person name="Pan Z."/>
            <person name="Zhao W."/>
            <person name="Li Z."/>
            <person name="Tong C."/>
        </authorList>
    </citation>
    <scope>NUCLEOTIDE SEQUENCE</scope>
    <source>
        <tissue evidence="2">Leaf</tissue>
    </source>
</reference>
<keyword evidence="3" id="KW-1185">Reference proteome</keyword>
<comment type="caution">
    <text evidence="2">The sequence shown here is derived from an EMBL/GenBank/DDBJ whole genome shotgun (WGS) entry which is preliminary data.</text>
</comment>
<name>A0A8T2WEB1_POPDE</name>
<organism evidence="2 3">
    <name type="scientific">Populus deltoides</name>
    <name type="common">Eastern poplar</name>
    <name type="synonym">Eastern cottonwood</name>
    <dbReference type="NCBI Taxonomy" id="3696"/>
    <lineage>
        <taxon>Eukaryota</taxon>
        <taxon>Viridiplantae</taxon>
        <taxon>Streptophyta</taxon>
        <taxon>Embryophyta</taxon>
        <taxon>Tracheophyta</taxon>
        <taxon>Spermatophyta</taxon>
        <taxon>Magnoliopsida</taxon>
        <taxon>eudicotyledons</taxon>
        <taxon>Gunneridae</taxon>
        <taxon>Pentapetalae</taxon>
        <taxon>rosids</taxon>
        <taxon>fabids</taxon>
        <taxon>Malpighiales</taxon>
        <taxon>Salicaceae</taxon>
        <taxon>Saliceae</taxon>
        <taxon>Populus</taxon>
    </lineage>
</organism>
<feature type="compositionally biased region" description="Basic and acidic residues" evidence="1">
    <location>
        <begin position="45"/>
        <end position="54"/>
    </location>
</feature>
<feature type="compositionally biased region" description="Low complexity" evidence="1">
    <location>
        <begin position="33"/>
        <end position="44"/>
    </location>
</feature>
<evidence type="ECO:0000313" key="2">
    <source>
        <dbReference type="EMBL" id="KAH8479518.1"/>
    </source>
</evidence>
<evidence type="ECO:0000313" key="3">
    <source>
        <dbReference type="Proteomes" id="UP000807159"/>
    </source>
</evidence>
<feature type="compositionally biased region" description="Acidic residues" evidence="1">
    <location>
        <begin position="22"/>
        <end position="32"/>
    </location>
</feature>
<dbReference type="EMBL" id="JACEGQ020000168">
    <property type="protein sequence ID" value="KAH8479518.1"/>
    <property type="molecule type" value="Genomic_DNA"/>
</dbReference>
<dbReference type="Proteomes" id="UP000807159">
    <property type="component" value="Unassembled WGS sequence"/>
</dbReference>